<evidence type="ECO:0000256" key="3">
    <source>
        <dbReference type="SAM" id="MobiDB-lite"/>
    </source>
</evidence>
<feature type="compositionally biased region" description="Low complexity" evidence="3">
    <location>
        <begin position="26"/>
        <end position="67"/>
    </location>
</feature>
<proteinExistence type="predicted"/>
<reference evidence="5 6" key="1">
    <citation type="submission" date="2020-01" db="EMBL/GenBank/DDBJ databases">
        <title>Insect and environment-associated Actinomycetes.</title>
        <authorList>
            <person name="Currrie C."/>
            <person name="Chevrette M."/>
            <person name="Carlson C."/>
            <person name="Stubbendieck R."/>
            <person name="Wendt-Pienkowski E."/>
        </authorList>
    </citation>
    <scope>NUCLEOTIDE SEQUENCE [LARGE SCALE GENOMIC DNA]</scope>
    <source>
        <strain evidence="5 6">SID7903</strain>
    </source>
</reference>
<dbReference type="PANTHER" id="PTHR37042">
    <property type="entry name" value="OUTER MEMBRANE PROTEIN RV1973"/>
    <property type="match status" value="1"/>
</dbReference>
<organism evidence="5 6">
    <name type="scientific">Streptomyces anulatus</name>
    <name type="common">Streptomyces chrysomallus</name>
    <dbReference type="NCBI Taxonomy" id="1892"/>
    <lineage>
        <taxon>Bacteria</taxon>
        <taxon>Bacillati</taxon>
        <taxon>Actinomycetota</taxon>
        <taxon>Actinomycetes</taxon>
        <taxon>Kitasatosporales</taxon>
        <taxon>Streptomycetaceae</taxon>
        <taxon>Streptomyces</taxon>
    </lineage>
</organism>
<keyword evidence="4" id="KW-0812">Transmembrane</keyword>
<keyword evidence="4" id="KW-1133">Transmembrane helix</keyword>
<feature type="region of interest" description="Disordered" evidence="3">
    <location>
        <begin position="85"/>
        <end position="106"/>
    </location>
</feature>
<name>A0A7K3RKR3_STRAQ</name>
<comment type="subcellular location">
    <subcellularLocation>
        <location evidence="1">Membrane</location>
    </subcellularLocation>
</comment>
<dbReference type="PANTHER" id="PTHR37042:SF4">
    <property type="entry name" value="OUTER MEMBRANE PROTEIN RV1973"/>
    <property type="match status" value="1"/>
</dbReference>
<dbReference type="GO" id="GO:0016020">
    <property type="term" value="C:membrane"/>
    <property type="evidence" value="ECO:0007669"/>
    <property type="project" value="UniProtKB-SubCell"/>
</dbReference>
<feature type="compositionally biased region" description="Low complexity" evidence="3">
    <location>
        <begin position="86"/>
        <end position="97"/>
    </location>
</feature>
<evidence type="ECO:0000256" key="4">
    <source>
        <dbReference type="SAM" id="Phobius"/>
    </source>
</evidence>
<feature type="transmembrane region" description="Helical" evidence="4">
    <location>
        <begin position="111"/>
        <end position="133"/>
    </location>
</feature>
<sequence>MSTTRHLVNRRRRLATAPPRTPGAEPDPASAQATATATEPQAAEDSATAATATATDTDAATDTGPRAAQDTATDFATDLDADLDTDAAAGSDTAPDAPGNTPRDKASRLRVGLPAVLCALTVLLGAFAVWAFASAGDLRDEPARQNAALTDIGRTSEVKGRISEAVGAVFSYDYASPARSDRAASTYLTGRAVRQHKDMLADVREQAPKQKLVLTTTVTESGVEFLDGDRARLLIFADQSNTRTGKDEETTYAAAMFAVDAVRRGDTWLIAAIDTFTR</sequence>
<evidence type="ECO:0000313" key="5">
    <source>
        <dbReference type="EMBL" id="NEC02778.1"/>
    </source>
</evidence>
<dbReference type="RefSeq" id="WP_164218386.1">
    <property type="nucleotide sequence ID" value="NZ_JAAGMS010000360.1"/>
</dbReference>
<comment type="caution">
    <text evidence="5">The sequence shown here is derived from an EMBL/GenBank/DDBJ whole genome shotgun (WGS) entry which is preliminary data.</text>
</comment>
<dbReference type="AlphaFoldDB" id="A0A7K3RKR3"/>
<protein>
    <recommendedName>
        <fullName evidence="7">Mce-associated membrane protein</fullName>
    </recommendedName>
</protein>
<accession>A0A7K3RKR3</accession>
<dbReference type="Proteomes" id="UP000470951">
    <property type="component" value="Unassembled WGS sequence"/>
</dbReference>
<gene>
    <name evidence="5" type="ORF">G3I58_33110</name>
</gene>
<evidence type="ECO:0000256" key="2">
    <source>
        <dbReference type="ARBA" id="ARBA00023136"/>
    </source>
</evidence>
<keyword evidence="2 4" id="KW-0472">Membrane</keyword>
<dbReference type="EMBL" id="JAAGMS010000360">
    <property type="protein sequence ID" value="NEC02778.1"/>
    <property type="molecule type" value="Genomic_DNA"/>
</dbReference>
<feature type="region of interest" description="Disordered" evidence="3">
    <location>
        <begin position="1"/>
        <end position="67"/>
    </location>
</feature>
<evidence type="ECO:0000313" key="6">
    <source>
        <dbReference type="Proteomes" id="UP000470951"/>
    </source>
</evidence>
<evidence type="ECO:0000256" key="1">
    <source>
        <dbReference type="ARBA" id="ARBA00004370"/>
    </source>
</evidence>
<evidence type="ECO:0008006" key="7">
    <source>
        <dbReference type="Google" id="ProtNLM"/>
    </source>
</evidence>